<dbReference type="GO" id="GO:0004425">
    <property type="term" value="F:indole-3-glycerol-phosphate synthase activity"/>
    <property type="evidence" value="ECO:0007669"/>
    <property type="project" value="UniProtKB-UniRule"/>
</dbReference>
<dbReference type="PANTHER" id="PTHR22854">
    <property type="entry name" value="TRYPTOPHAN BIOSYNTHESIS PROTEIN"/>
    <property type="match status" value="1"/>
</dbReference>
<dbReference type="PANTHER" id="PTHR22854:SF2">
    <property type="entry name" value="INDOLE-3-GLYCEROL-PHOSPHATE SYNTHASE"/>
    <property type="match status" value="1"/>
</dbReference>
<dbReference type="PROSITE" id="PS00614">
    <property type="entry name" value="IGPS"/>
    <property type="match status" value="1"/>
</dbReference>
<keyword evidence="11" id="KW-1185">Reference proteome</keyword>
<evidence type="ECO:0000256" key="2">
    <source>
        <dbReference type="ARBA" id="ARBA00004696"/>
    </source>
</evidence>
<dbReference type="InterPro" id="IPR011060">
    <property type="entry name" value="RibuloseP-bd_barrel"/>
</dbReference>
<dbReference type="CDD" id="cd00331">
    <property type="entry name" value="IGPS"/>
    <property type="match status" value="1"/>
</dbReference>
<evidence type="ECO:0000256" key="7">
    <source>
        <dbReference type="ARBA" id="ARBA00023239"/>
    </source>
</evidence>
<accession>A0A1H2XFS5</accession>
<feature type="domain" description="Indole-3-glycerol phosphate synthase" evidence="9">
    <location>
        <begin position="8"/>
        <end position="262"/>
    </location>
</feature>
<dbReference type="EC" id="4.1.1.48" evidence="8"/>
<keyword evidence="4 8" id="KW-0210">Decarboxylase</keyword>
<dbReference type="NCBIfam" id="NF001373">
    <property type="entry name" value="PRK00278.1-6"/>
    <property type="match status" value="1"/>
</dbReference>
<comment type="similarity">
    <text evidence="8">Belongs to the TrpC family.</text>
</comment>
<dbReference type="InterPro" id="IPR013798">
    <property type="entry name" value="Indole-3-glycerol_P_synth_dom"/>
</dbReference>
<name>A0A1H2XFS5_THIRO</name>
<dbReference type="NCBIfam" id="NF001370">
    <property type="entry name" value="PRK00278.1-2"/>
    <property type="match status" value="1"/>
</dbReference>
<dbReference type="Proteomes" id="UP000198816">
    <property type="component" value="Unassembled WGS sequence"/>
</dbReference>
<gene>
    <name evidence="8" type="primary">trpC</name>
    <name evidence="10" type="ORF">SAMN05421783_110164</name>
</gene>
<keyword evidence="3 8" id="KW-0028">Amino-acid biosynthesis</keyword>
<organism evidence="10 11">
    <name type="scientific">Thiocapsa roseopersicina</name>
    <dbReference type="NCBI Taxonomy" id="1058"/>
    <lineage>
        <taxon>Bacteria</taxon>
        <taxon>Pseudomonadati</taxon>
        <taxon>Pseudomonadota</taxon>
        <taxon>Gammaproteobacteria</taxon>
        <taxon>Chromatiales</taxon>
        <taxon>Chromatiaceae</taxon>
        <taxon>Thiocapsa</taxon>
    </lineage>
</organism>
<evidence type="ECO:0000256" key="3">
    <source>
        <dbReference type="ARBA" id="ARBA00022605"/>
    </source>
</evidence>
<dbReference type="InterPro" id="IPR001468">
    <property type="entry name" value="Indole-3-GlycerolPSynthase_CS"/>
</dbReference>
<dbReference type="InterPro" id="IPR045186">
    <property type="entry name" value="Indole-3-glycerol_P_synth"/>
</dbReference>
<evidence type="ECO:0000256" key="4">
    <source>
        <dbReference type="ARBA" id="ARBA00022793"/>
    </source>
</evidence>
<dbReference type="InterPro" id="IPR013785">
    <property type="entry name" value="Aldolase_TIM"/>
</dbReference>
<dbReference type="FunFam" id="3.20.20.70:FF:000024">
    <property type="entry name" value="Indole-3-glycerol phosphate synthase"/>
    <property type="match status" value="1"/>
</dbReference>
<evidence type="ECO:0000259" key="9">
    <source>
        <dbReference type="Pfam" id="PF00218"/>
    </source>
</evidence>
<dbReference type="STRING" id="1058.SAMN05421783_110164"/>
<dbReference type="EMBL" id="FNNZ01000010">
    <property type="protein sequence ID" value="SDW91304.1"/>
    <property type="molecule type" value="Genomic_DNA"/>
</dbReference>
<evidence type="ECO:0000256" key="8">
    <source>
        <dbReference type="HAMAP-Rule" id="MF_00134"/>
    </source>
</evidence>
<proteinExistence type="inferred from homology"/>
<evidence type="ECO:0000256" key="1">
    <source>
        <dbReference type="ARBA" id="ARBA00001633"/>
    </source>
</evidence>
<evidence type="ECO:0000313" key="11">
    <source>
        <dbReference type="Proteomes" id="UP000198816"/>
    </source>
</evidence>
<comment type="catalytic activity">
    <reaction evidence="1 8">
        <text>1-(2-carboxyphenylamino)-1-deoxy-D-ribulose 5-phosphate + H(+) = (1S,2R)-1-C-(indol-3-yl)glycerol 3-phosphate + CO2 + H2O</text>
        <dbReference type="Rhea" id="RHEA:23476"/>
        <dbReference type="ChEBI" id="CHEBI:15377"/>
        <dbReference type="ChEBI" id="CHEBI:15378"/>
        <dbReference type="ChEBI" id="CHEBI:16526"/>
        <dbReference type="ChEBI" id="CHEBI:58613"/>
        <dbReference type="ChEBI" id="CHEBI:58866"/>
        <dbReference type="EC" id="4.1.1.48"/>
    </reaction>
</comment>
<dbReference type="UniPathway" id="UPA00035">
    <property type="reaction ID" value="UER00043"/>
</dbReference>
<keyword evidence="5 8" id="KW-0822">Tryptophan biosynthesis</keyword>
<protein>
    <recommendedName>
        <fullName evidence="8">Indole-3-glycerol phosphate synthase</fullName>
        <shortName evidence="8">IGPS</shortName>
        <ecNumber evidence="8">4.1.1.48</ecNumber>
    </recommendedName>
</protein>
<keyword evidence="6 8" id="KW-0057">Aromatic amino acid biosynthesis</keyword>
<reference evidence="11" key="1">
    <citation type="submission" date="2016-10" db="EMBL/GenBank/DDBJ databases">
        <authorList>
            <person name="Varghese N."/>
            <person name="Submissions S."/>
        </authorList>
    </citation>
    <scope>NUCLEOTIDE SEQUENCE [LARGE SCALE GENOMIC DNA]</scope>
    <source>
        <strain evidence="11">DSM 217</strain>
    </source>
</reference>
<dbReference type="OrthoDB" id="9804217at2"/>
<keyword evidence="7 8" id="KW-0456">Lyase</keyword>
<dbReference type="SUPFAM" id="SSF51366">
    <property type="entry name" value="Ribulose-phoshate binding barrel"/>
    <property type="match status" value="1"/>
</dbReference>
<dbReference type="NCBIfam" id="NF001377">
    <property type="entry name" value="PRK00278.2-4"/>
    <property type="match status" value="1"/>
</dbReference>
<dbReference type="Gene3D" id="3.20.20.70">
    <property type="entry name" value="Aldolase class I"/>
    <property type="match status" value="1"/>
</dbReference>
<evidence type="ECO:0000256" key="6">
    <source>
        <dbReference type="ARBA" id="ARBA00023141"/>
    </source>
</evidence>
<dbReference type="AlphaFoldDB" id="A0A1H2XFS5"/>
<dbReference type="GO" id="GO:0004640">
    <property type="term" value="F:phosphoribosylanthranilate isomerase activity"/>
    <property type="evidence" value="ECO:0007669"/>
    <property type="project" value="TreeGrafter"/>
</dbReference>
<dbReference type="HAMAP" id="MF_00134_B">
    <property type="entry name" value="IGPS_B"/>
    <property type="match status" value="1"/>
</dbReference>
<evidence type="ECO:0000256" key="5">
    <source>
        <dbReference type="ARBA" id="ARBA00022822"/>
    </source>
</evidence>
<dbReference type="Pfam" id="PF00218">
    <property type="entry name" value="IGPS"/>
    <property type="match status" value="1"/>
</dbReference>
<evidence type="ECO:0000313" key="10">
    <source>
        <dbReference type="EMBL" id="SDW91304.1"/>
    </source>
</evidence>
<sequence length="268" mass="29007">MSDTPDILKKIIHRKVEEVSARSARVPLDRLAAGLHEADPPRGFADALRAKIEAGAPAVISEIKKASPSKGVLRPDFRPAEIAQSYARNGAACLSVLTDRDFFQGSDEDLEAARAACALPVIRKDFIVDPYQVYEARALGADCILLIAACLDDGRLAALNALAAQIGLDVLVEVHDAEELERALAIPGRLIGINNRNLRTFEVTLDTTLGLLDRVPSDRLLVTESGILTPDDVERMRASGVNSFLVGEAFMRAEDPGEELARLFFGTH</sequence>
<dbReference type="GO" id="GO:0000162">
    <property type="term" value="P:L-tryptophan biosynthetic process"/>
    <property type="evidence" value="ECO:0007669"/>
    <property type="project" value="UniProtKB-UniRule"/>
</dbReference>
<comment type="pathway">
    <text evidence="2 8">Amino-acid biosynthesis; L-tryptophan biosynthesis; L-tryptophan from chorismate: step 4/5.</text>
</comment>
<dbReference type="RefSeq" id="WP_093032353.1">
    <property type="nucleotide sequence ID" value="NZ_FNNZ01000010.1"/>
</dbReference>